<dbReference type="RefSeq" id="WP_125956080.1">
    <property type="nucleotide sequence ID" value="NZ_JAQEJV010000002.1"/>
</dbReference>
<dbReference type="EMBL" id="NGJT01000002">
    <property type="protein sequence ID" value="RST95920.1"/>
    <property type="molecule type" value="Genomic_DNA"/>
</dbReference>
<dbReference type="InterPro" id="IPR036412">
    <property type="entry name" value="HAD-like_sf"/>
</dbReference>
<organism evidence="1 2">
    <name type="scientific">Vagococcus bubulae</name>
    <dbReference type="NCBI Taxonomy" id="1977868"/>
    <lineage>
        <taxon>Bacteria</taxon>
        <taxon>Bacillati</taxon>
        <taxon>Bacillota</taxon>
        <taxon>Bacilli</taxon>
        <taxon>Lactobacillales</taxon>
        <taxon>Enterococcaceae</taxon>
        <taxon>Vagococcus</taxon>
    </lineage>
</organism>
<evidence type="ECO:0000313" key="1">
    <source>
        <dbReference type="EMBL" id="RST95920.1"/>
    </source>
</evidence>
<dbReference type="OrthoDB" id="2200390at2"/>
<gene>
    <name evidence="1" type="ORF">CBF36_01760</name>
</gene>
<evidence type="ECO:0008006" key="3">
    <source>
        <dbReference type="Google" id="ProtNLM"/>
    </source>
</evidence>
<dbReference type="AlphaFoldDB" id="A0A429ZQC6"/>
<evidence type="ECO:0000313" key="2">
    <source>
        <dbReference type="Proteomes" id="UP000288490"/>
    </source>
</evidence>
<reference evidence="1 2" key="1">
    <citation type="submission" date="2017-05" db="EMBL/GenBank/DDBJ databases">
        <title>Vagococcus spp. assemblies.</title>
        <authorList>
            <person name="Gulvik C.A."/>
        </authorList>
    </citation>
    <scope>NUCLEOTIDE SEQUENCE [LARGE SCALE GENOMIC DNA]</scope>
    <source>
        <strain evidence="1 2">SS1994</strain>
    </source>
</reference>
<accession>A0A429ZQC6</accession>
<dbReference type="InterPro" id="IPR023198">
    <property type="entry name" value="PGP-like_dom2"/>
</dbReference>
<dbReference type="Gene3D" id="1.10.150.240">
    <property type="entry name" value="Putative phosphatase, domain 2"/>
    <property type="match status" value="1"/>
</dbReference>
<dbReference type="Gene3D" id="3.40.50.1000">
    <property type="entry name" value="HAD superfamily/HAD-like"/>
    <property type="match status" value="1"/>
</dbReference>
<sequence>MFSTITLALDGIITDTTYLHYESFLHAFDFFDYTLPNNLSFQEQMTFRKNDWLDAIDHLSNSQKNDIIQKKNEYYLVGINDLTDDDLYPGIKELFNEAEYLSIIINCYSNNPLAKDVLKNLGLNPTTHIMNFDDLNNQSSDIIVIDNETDLTNQSSLLFFLTQDDTKYQGIQYVQNTEELTMAYFKKIWEEQI</sequence>
<dbReference type="SUPFAM" id="SSF56784">
    <property type="entry name" value="HAD-like"/>
    <property type="match status" value="1"/>
</dbReference>
<dbReference type="InterPro" id="IPR023214">
    <property type="entry name" value="HAD_sf"/>
</dbReference>
<comment type="caution">
    <text evidence="1">The sequence shown here is derived from an EMBL/GenBank/DDBJ whole genome shotgun (WGS) entry which is preliminary data.</text>
</comment>
<name>A0A429ZQC6_9ENTE</name>
<proteinExistence type="predicted"/>
<dbReference type="Proteomes" id="UP000288490">
    <property type="component" value="Unassembled WGS sequence"/>
</dbReference>
<protein>
    <recommendedName>
        <fullName evidence="3">Haloacid dehalogenase</fullName>
    </recommendedName>
</protein>
<keyword evidence="2" id="KW-1185">Reference proteome</keyword>